<name>A0A377Q7Z2_9NEIS</name>
<protein>
    <recommendedName>
        <fullName evidence="5">PD(D/E)XK endonuclease domain-containing protein</fullName>
    </recommendedName>
</protein>
<dbReference type="InterPro" id="IPR011856">
    <property type="entry name" value="tRNA_endonuc-like_dom_sf"/>
</dbReference>
<dbReference type="AlphaFoldDB" id="A0A377Q7Z2"/>
<evidence type="ECO:0000313" key="3">
    <source>
        <dbReference type="Proteomes" id="UP000255108"/>
    </source>
</evidence>
<dbReference type="Proteomes" id="UP000295794">
    <property type="component" value="Unassembled WGS sequence"/>
</dbReference>
<evidence type="ECO:0000313" key="1">
    <source>
        <dbReference type="EMBL" id="STQ90838.1"/>
    </source>
</evidence>
<sequence length="131" mass="15090">MKHIGSFGEYVTLSELLRRDIEAYPAILKNQEDYDITVIVSASKVVRLQVKTTELQNNSTNNSVKGTDKNYDFLVLVVIDNENVKFYVIPKKKVDDIRFNSVDLSVSRKNGSSYCVKNCFNDFENKWDLIK</sequence>
<dbReference type="EMBL" id="UGHR01000001">
    <property type="protein sequence ID" value="STQ90838.1"/>
    <property type="molecule type" value="Genomic_DNA"/>
</dbReference>
<reference evidence="2 4" key="2">
    <citation type="submission" date="2019-03" db="EMBL/GenBank/DDBJ databases">
        <title>Genomic Encyclopedia of Type Strains, Phase IV (KMG-IV): sequencing the most valuable type-strain genomes for metagenomic binning, comparative biology and taxonomic classification.</title>
        <authorList>
            <person name="Goeker M."/>
        </authorList>
    </citation>
    <scope>NUCLEOTIDE SEQUENCE [LARGE SCALE GENOMIC DNA]</scope>
    <source>
        <strain evidence="2 4">DSM 3764</strain>
    </source>
</reference>
<proteinExistence type="predicted"/>
<gene>
    <name evidence="2" type="ORF">EV682_102380</name>
    <name evidence="1" type="ORF">NCTC11159_01905</name>
</gene>
<dbReference type="Gene3D" id="3.40.1350.10">
    <property type="match status" value="1"/>
</dbReference>
<dbReference type="RefSeq" id="WP_115227121.1">
    <property type="nucleotide sequence ID" value="NZ_CAWOLO010000002.1"/>
</dbReference>
<organism evidence="1 3">
    <name type="scientific">Iodobacter fluviatilis</name>
    <dbReference type="NCBI Taxonomy" id="537"/>
    <lineage>
        <taxon>Bacteria</taxon>
        <taxon>Pseudomonadati</taxon>
        <taxon>Pseudomonadota</taxon>
        <taxon>Betaproteobacteria</taxon>
        <taxon>Neisseriales</taxon>
        <taxon>Chitinibacteraceae</taxon>
        <taxon>Iodobacter</taxon>
    </lineage>
</organism>
<reference evidence="1 3" key="1">
    <citation type="submission" date="2018-06" db="EMBL/GenBank/DDBJ databases">
        <authorList>
            <consortium name="Pathogen Informatics"/>
            <person name="Doyle S."/>
        </authorList>
    </citation>
    <scope>NUCLEOTIDE SEQUENCE [LARGE SCALE GENOMIC DNA]</scope>
    <source>
        <strain evidence="1 3">NCTC11159</strain>
    </source>
</reference>
<dbReference type="GO" id="GO:0003676">
    <property type="term" value="F:nucleic acid binding"/>
    <property type="evidence" value="ECO:0007669"/>
    <property type="project" value="InterPro"/>
</dbReference>
<evidence type="ECO:0000313" key="2">
    <source>
        <dbReference type="EMBL" id="TCU89468.1"/>
    </source>
</evidence>
<evidence type="ECO:0000313" key="4">
    <source>
        <dbReference type="Proteomes" id="UP000295794"/>
    </source>
</evidence>
<dbReference type="OrthoDB" id="7063952at2"/>
<dbReference type="Proteomes" id="UP000255108">
    <property type="component" value="Unassembled WGS sequence"/>
</dbReference>
<evidence type="ECO:0008006" key="5">
    <source>
        <dbReference type="Google" id="ProtNLM"/>
    </source>
</evidence>
<keyword evidence="4" id="KW-1185">Reference proteome</keyword>
<accession>A0A377Q7Z2</accession>
<dbReference type="EMBL" id="SMBT01000002">
    <property type="protein sequence ID" value="TCU89468.1"/>
    <property type="molecule type" value="Genomic_DNA"/>
</dbReference>